<comment type="subunit">
    <text evidence="5">Self-interacts. Interacts with FtsZ.</text>
</comment>
<reference evidence="8 9" key="1">
    <citation type="submission" date="2017-06" db="EMBL/GenBank/DDBJ databases">
        <authorList>
            <person name="Kim H.J."/>
            <person name="Triplett B.A."/>
        </authorList>
    </citation>
    <scope>NUCLEOTIDE SEQUENCE [LARGE SCALE GENOMIC DNA]</scope>
    <source>
        <strain evidence="8 9">B29T1</strain>
    </source>
</reference>
<evidence type="ECO:0000313" key="9">
    <source>
        <dbReference type="Proteomes" id="UP000197065"/>
    </source>
</evidence>
<dbReference type="GO" id="GO:0009898">
    <property type="term" value="C:cytoplasmic side of plasma membrane"/>
    <property type="evidence" value="ECO:0007669"/>
    <property type="project" value="UniProtKB-UniRule"/>
</dbReference>
<evidence type="ECO:0000256" key="1">
    <source>
        <dbReference type="ARBA" id="ARBA00022475"/>
    </source>
</evidence>
<protein>
    <recommendedName>
        <fullName evidence="5 6">Cell division protein FtsA</fullName>
    </recommendedName>
</protein>
<dbReference type="InterPro" id="IPR020823">
    <property type="entry name" value="Cell_div_FtsA"/>
</dbReference>
<dbReference type="RefSeq" id="WP_088559813.1">
    <property type="nucleotide sequence ID" value="NZ_FYEH01000001.1"/>
</dbReference>
<dbReference type="EMBL" id="FYEH01000001">
    <property type="protein sequence ID" value="SNB56387.1"/>
    <property type="molecule type" value="Genomic_DNA"/>
</dbReference>
<dbReference type="SUPFAM" id="SSF53067">
    <property type="entry name" value="Actin-like ATPase domain"/>
    <property type="match status" value="2"/>
</dbReference>
<dbReference type="Pfam" id="PF02491">
    <property type="entry name" value="SHS2_FTSA"/>
    <property type="match status" value="1"/>
</dbReference>
<dbReference type="NCBIfam" id="TIGR01174">
    <property type="entry name" value="ftsA"/>
    <property type="match status" value="1"/>
</dbReference>
<keyword evidence="1 5" id="KW-1003">Cell membrane</keyword>
<proteinExistence type="inferred from homology"/>
<evidence type="ECO:0000256" key="3">
    <source>
        <dbReference type="ARBA" id="ARBA00023136"/>
    </source>
</evidence>
<dbReference type="SMART" id="SM00842">
    <property type="entry name" value="FtsA"/>
    <property type="match status" value="1"/>
</dbReference>
<dbReference type="OrthoDB" id="9810567at2"/>
<dbReference type="InterPro" id="IPR043129">
    <property type="entry name" value="ATPase_NBD"/>
</dbReference>
<keyword evidence="2 5" id="KW-0132">Cell division</keyword>
<dbReference type="GO" id="GO:0043093">
    <property type="term" value="P:FtsZ-dependent cytokinesis"/>
    <property type="evidence" value="ECO:0007669"/>
    <property type="project" value="UniProtKB-UniRule"/>
</dbReference>
<evidence type="ECO:0000259" key="7">
    <source>
        <dbReference type="SMART" id="SM00842"/>
    </source>
</evidence>
<dbReference type="GO" id="GO:0032153">
    <property type="term" value="C:cell division site"/>
    <property type="evidence" value="ECO:0007669"/>
    <property type="project" value="UniProtKB-UniRule"/>
</dbReference>
<dbReference type="InterPro" id="IPR003494">
    <property type="entry name" value="SHS2_FtsA"/>
</dbReference>
<evidence type="ECO:0000313" key="8">
    <source>
        <dbReference type="EMBL" id="SNB56387.1"/>
    </source>
</evidence>
<dbReference type="CDD" id="cd24048">
    <property type="entry name" value="ASKHA_NBD_FtsA"/>
    <property type="match status" value="1"/>
</dbReference>
<dbReference type="Proteomes" id="UP000197065">
    <property type="component" value="Unassembled WGS sequence"/>
</dbReference>
<dbReference type="AlphaFoldDB" id="A0A212QAX1"/>
<evidence type="ECO:0000256" key="2">
    <source>
        <dbReference type="ARBA" id="ARBA00022618"/>
    </source>
</evidence>
<evidence type="ECO:0000256" key="5">
    <source>
        <dbReference type="HAMAP-Rule" id="MF_02033"/>
    </source>
</evidence>
<keyword evidence="3 5" id="KW-0472">Membrane</keyword>
<dbReference type="PANTHER" id="PTHR32432:SF4">
    <property type="entry name" value="CELL DIVISION PROTEIN FTSA"/>
    <property type="match status" value="1"/>
</dbReference>
<dbReference type="PIRSF" id="PIRSF003101">
    <property type="entry name" value="FtsA"/>
    <property type="match status" value="1"/>
</dbReference>
<keyword evidence="9" id="KW-1185">Reference proteome</keyword>
<comment type="similarity">
    <text evidence="5 6">Belongs to the FtsA/MreB family.</text>
</comment>
<dbReference type="Gene3D" id="3.30.420.40">
    <property type="match status" value="2"/>
</dbReference>
<feature type="domain" description="SHS2" evidence="7">
    <location>
        <begin position="23"/>
        <end position="209"/>
    </location>
</feature>
<comment type="function">
    <text evidence="5 6">Cell division protein that is involved in the assembly of the Z ring. May serve as a membrane anchor for the Z ring.</text>
</comment>
<organism evidence="8 9">
    <name type="scientific">Arboricoccus pini</name>
    <dbReference type="NCBI Taxonomy" id="1963835"/>
    <lineage>
        <taxon>Bacteria</taxon>
        <taxon>Pseudomonadati</taxon>
        <taxon>Pseudomonadota</taxon>
        <taxon>Alphaproteobacteria</taxon>
        <taxon>Geminicoccales</taxon>
        <taxon>Geminicoccaceae</taxon>
        <taxon>Arboricoccus</taxon>
    </lineage>
</organism>
<gene>
    <name evidence="5" type="primary">ftsA</name>
    <name evidence="8" type="ORF">SAMN07250955_101534</name>
</gene>
<dbReference type="PANTHER" id="PTHR32432">
    <property type="entry name" value="CELL DIVISION PROTEIN FTSA-RELATED"/>
    <property type="match status" value="1"/>
</dbReference>
<accession>A0A212QAX1</accession>
<keyword evidence="4 5" id="KW-0131">Cell cycle</keyword>
<dbReference type="InterPro" id="IPR050696">
    <property type="entry name" value="FtsA/MreB"/>
</dbReference>
<dbReference type="HAMAP" id="MF_02033">
    <property type="entry name" value="FtsA"/>
    <property type="match status" value="1"/>
</dbReference>
<evidence type="ECO:0000256" key="4">
    <source>
        <dbReference type="ARBA" id="ARBA00023306"/>
    </source>
</evidence>
<evidence type="ECO:0000256" key="6">
    <source>
        <dbReference type="PIRNR" id="PIRNR003101"/>
    </source>
</evidence>
<comment type="subcellular location">
    <subcellularLocation>
        <location evidence="5">Cell membrane</location>
        <topology evidence="5">Peripheral membrane protein</topology>
        <orientation evidence="5">Cytoplasmic side</orientation>
    </subcellularLocation>
    <text evidence="5">Localizes to the Z ring in an FtsZ-dependent manner. Targeted to the membrane through a conserved C-terminal amphipathic helix.</text>
</comment>
<sequence length="430" mass="46475">MSILTAGRRKVEAKASRARGEPVTVLDIGTSKICCYIARPTRGRGLEVMGRGYQIADGIKAGEVIDADAVEDSIRAVLHEAEQFTGEQIREVTAVVGGGRPRSVHVRVERPLNGRAATAEDVRTALQRVREELTDPDFVVLHLVPVEMAIDGGRPLRDVRGISGQVLEILAHAVVADAAPIRNLVNCIERCHVDVTSLVASSYAAALGAAGDEELDRGCVVLDIGAGTTQMAFFAQGRLIWLDRIAKAGDRIVGDIAYGLSTSRRAAERVMNLHGSVAWRASDDNVRIEYPMQGDRDDEPSGEVSRTRLTFIIRSRMEDILRELMGRMDKAHAMLGGCTAKTMVLTGGAAQIDGMTELCEELFGIEARVGRPTTLGEPGGNGESPCCAASAGGLMLKTSETPAVNWWEVDDQPTITHGIARLREWLRQNF</sequence>
<name>A0A212QAX1_9PROT</name>
<dbReference type="Pfam" id="PF14450">
    <property type="entry name" value="FtsA"/>
    <property type="match status" value="1"/>
</dbReference>